<keyword evidence="1" id="KW-1133">Transmembrane helix</keyword>
<accession>A0AAV1R8R3</accession>
<feature type="transmembrane region" description="Helical" evidence="1">
    <location>
        <begin position="25"/>
        <end position="52"/>
    </location>
</feature>
<evidence type="ECO:0000313" key="3">
    <source>
        <dbReference type="Proteomes" id="UP001314170"/>
    </source>
</evidence>
<keyword evidence="1" id="KW-0812">Transmembrane</keyword>
<protein>
    <submittedName>
        <fullName evidence="2">Uncharacterized protein</fullName>
    </submittedName>
</protein>
<organism evidence="2 3">
    <name type="scientific">Dovyalis caffra</name>
    <dbReference type="NCBI Taxonomy" id="77055"/>
    <lineage>
        <taxon>Eukaryota</taxon>
        <taxon>Viridiplantae</taxon>
        <taxon>Streptophyta</taxon>
        <taxon>Embryophyta</taxon>
        <taxon>Tracheophyta</taxon>
        <taxon>Spermatophyta</taxon>
        <taxon>Magnoliopsida</taxon>
        <taxon>eudicotyledons</taxon>
        <taxon>Gunneridae</taxon>
        <taxon>Pentapetalae</taxon>
        <taxon>rosids</taxon>
        <taxon>fabids</taxon>
        <taxon>Malpighiales</taxon>
        <taxon>Salicaceae</taxon>
        <taxon>Flacourtieae</taxon>
        <taxon>Dovyalis</taxon>
    </lineage>
</organism>
<dbReference type="Proteomes" id="UP001314170">
    <property type="component" value="Unassembled WGS sequence"/>
</dbReference>
<keyword evidence="1" id="KW-0472">Membrane</keyword>
<evidence type="ECO:0000313" key="2">
    <source>
        <dbReference type="EMBL" id="CAK7328870.1"/>
    </source>
</evidence>
<dbReference type="AlphaFoldDB" id="A0AAV1R8R3"/>
<comment type="caution">
    <text evidence="2">The sequence shown here is derived from an EMBL/GenBank/DDBJ whole genome shotgun (WGS) entry which is preliminary data.</text>
</comment>
<name>A0AAV1R8R3_9ROSI</name>
<proteinExistence type="predicted"/>
<reference evidence="2 3" key="1">
    <citation type="submission" date="2024-01" db="EMBL/GenBank/DDBJ databases">
        <authorList>
            <person name="Waweru B."/>
        </authorList>
    </citation>
    <scope>NUCLEOTIDE SEQUENCE [LARGE SCALE GENOMIC DNA]</scope>
</reference>
<keyword evidence="3" id="KW-1185">Reference proteome</keyword>
<evidence type="ECO:0000256" key="1">
    <source>
        <dbReference type="SAM" id="Phobius"/>
    </source>
</evidence>
<dbReference type="EMBL" id="CAWUPB010000905">
    <property type="protein sequence ID" value="CAK7328870.1"/>
    <property type="molecule type" value="Genomic_DNA"/>
</dbReference>
<gene>
    <name evidence="2" type="ORF">DCAF_LOCUS6613</name>
</gene>
<sequence>MIHFALLGGCVHPDDEMAKRKSLSFVSIALVLAVAIDVFKALAMYLGLGIFLNTMAYLL</sequence>